<gene>
    <name evidence="2" type="ORF">PRK78_003501</name>
</gene>
<dbReference type="Proteomes" id="UP001219355">
    <property type="component" value="Chromosome 2"/>
</dbReference>
<dbReference type="GO" id="GO:0016747">
    <property type="term" value="F:acyltransferase activity, transferring groups other than amino-acyl groups"/>
    <property type="evidence" value="ECO:0007669"/>
    <property type="project" value="InterPro"/>
</dbReference>
<proteinExistence type="predicted"/>
<dbReference type="SUPFAM" id="SSF55729">
    <property type="entry name" value="Acyl-CoA N-acyltransferases (Nat)"/>
    <property type="match status" value="1"/>
</dbReference>
<keyword evidence="3" id="KW-1185">Reference proteome</keyword>
<dbReference type="InterPro" id="IPR016181">
    <property type="entry name" value="Acyl_CoA_acyltransferase"/>
</dbReference>
<dbReference type="PROSITE" id="PS51186">
    <property type="entry name" value="GNAT"/>
    <property type="match status" value="1"/>
</dbReference>
<protein>
    <recommendedName>
        <fullName evidence="1">N-acetyltransferase domain-containing protein</fullName>
    </recommendedName>
</protein>
<dbReference type="PANTHER" id="PTHR42791">
    <property type="entry name" value="GNAT FAMILY ACETYLTRANSFERASE"/>
    <property type="match status" value="1"/>
</dbReference>
<dbReference type="Gene3D" id="3.40.630.30">
    <property type="match status" value="1"/>
</dbReference>
<reference evidence="2" key="1">
    <citation type="submission" date="2023-03" db="EMBL/GenBank/DDBJ databases">
        <title>Emydomyces testavorans Genome Sequence.</title>
        <authorList>
            <person name="Hoyer L."/>
        </authorList>
    </citation>
    <scope>NUCLEOTIDE SEQUENCE</scope>
    <source>
        <strain evidence="2">16-2883</strain>
    </source>
</reference>
<sequence length="246" mass="28632">MPIRIARYADFSTIPSIFAIGFHDEEVFGPFLHPYREQFPQDYLTHWHRQCRQKFWDYSKVFLVSYETEQGTGREILTGVAEWQRDGSGWEKVWGLWGWWDPRRLIQPIVVFINTLANILFPNRAAAKPPQLTPYNFDAAYFPYVAHFYSSPPYRKNTWSLVCLAVLPQYRTRGHGRELVAWGLERAREERIVANVVAAKGKENFYRRCGFTDLVGWATDGEENPLKKAGIEGGAILFTPPIREQK</sequence>
<dbReference type="InterPro" id="IPR000182">
    <property type="entry name" value="GNAT_dom"/>
</dbReference>
<name>A0AAF0IKM9_9EURO</name>
<evidence type="ECO:0000313" key="2">
    <source>
        <dbReference type="EMBL" id="WEW58034.1"/>
    </source>
</evidence>
<organism evidence="2 3">
    <name type="scientific">Emydomyces testavorans</name>
    <dbReference type="NCBI Taxonomy" id="2070801"/>
    <lineage>
        <taxon>Eukaryota</taxon>
        <taxon>Fungi</taxon>
        <taxon>Dikarya</taxon>
        <taxon>Ascomycota</taxon>
        <taxon>Pezizomycotina</taxon>
        <taxon>Eurotiomycetes</taxon>
        <taxon>Eurotiomycetidae</taxon>
        <taxon>Onygenales</taxon>
        <taxon>Nannizziopsiaceae</taxon>
        <taxon>Emydomyces</taxon>
    </lineage>
</organism>
<dbReference type="InterPro" id="IPR052523">
    <property type="entry name" value="Trichothecene_AcTrans"/>
</dbReference>
<accession>A0AAF0IKM9</accession>
<feature type="domain" description="N-acetyltransferase" evidence="1">
    <location>
        <begin position="157"/>
        <end position="231"/>
    </location>
</feature>
<dbReference type="CDD" id="cd04301">
    <property type="entry name" value="NAT_SF"/>
    <property type="match status" value="1"/>
</dbReference>
<evidence type="ECO:0000259" key="1">
    <source>
        <dbReference type="PROSITE" id="PS51186"/>
    </source>
</evidence>
<dbReference type="AlphaFoldDB" id="A0AAF0IKM9"/>
<evidence type="ECO:0000313" key="3">
    <source>
        <dbReference type="Proteomes" id="UP001219355"/>
    </source>
</evidence>
<dbReference type="Pfam" id="PF13508">
    <property type="entry name" value="Acetyltransf_7"/>
    <property type="match status" value="1"/>
</dbReference>
<dbReference type="EMBL" id="CP120628">
    <property type="protein sequence ID" value="WEW58034.1"/>
    <property type="molecule type" value="Genomic_DNA"/>
</dbReference>
<dbReference type="PANTHER" id="PTHR42791:SF16">
    <property type="entry name" value="N-ACETYLTRANSFERASE DOMAIN-CONTAINING PROTEIN"/>
    <property type="match status" value="1"/>
</dbReference>